<comment type="caution">
    <text evidence="1">The sequence shown here is derived from an EMBL/GenBank/DDBJ whole genome shotgun (WGS) entry which is preliminary data.</text>
</comment>
<evidence type="ECO:0000313" key="2">
    <source>
        <dbReference type="Proteomes" id="UP001230207"/>
    </source>
</evidence>
<sequence>MIAQLNPERTTETKITFHHTFLVEAQAAPLAAGSYRFTIDEEQISGLSFVAYKTVRAQLEIPSLETRSATRQMLQVTSSEIEFALLRDKKQIKRQD</sequence>
<proteinExistence type="predicted"/>
<keyword evidence="2" id="KW-1185">Reference proteome</keyword>
<organism evidence="1 2">
    <name type="scientific">Pararhizobium capsulatum DSM 1112</name>
    <dbReference type="NCBI Taxonomy" id="1121113"/>
    <lineage>
        <taxon>Bacteria</taxon>
        <taxon>Pseudomonadati</taxon>
        <taxon>Pseudomonadota</taxon>
        <taxon>Alphaproteobacteria</taxon>
        <taxon>Hyphomicrobiales</taxon>
        <taxon>Rhizobiaceae</taxon>
        <taxon>Rhizobium/Agrobacterium group</taxon>
        <taxon>Pararhizobium</taxon>
    </lineage>
</organism>
<name>A0ABU0BLP9_9HYPH</name>
<gene>
    <name evidence="1" type="ORF">QO002_000986</name>
</gene>
<reference evidence="1 2" key="1">
    <citation type="submission" date="2023-07" db="EMBL/GenBank/DDBJ databases">
        <title>Genomic Encyclopedia of Type Strains, Phase IV (KMG-IV): sequencing the most valuable type-strain genomes for metagenomic binning, comparative biology and taxonomic classification.</title>
        <authorList>
            <person name="Goeker M."/>
        </authorList>
    </citation>
    <scope>NUCLEOTIDE SEQUENCE [LARGE SCALE GENOMIC DNA]</scope>
    <source>
        <strain evidence="1 2">DSM 1112</strain>
    </source>
</reference>
<dbReference type="Proteomes" id="UP001230207">
    <property type="component" value="Unassembled WGS sequence"/>
</dbReference>
<dbReference type="RefSeq" id="WP_307227255.1">
    <property type="nucleotide sequence ID" value="NZ_JAUSVF010000001.1"/>
</dbReference>
<evidence type="ECO:0000313" key="1">
    <source>
        <dbReference type="EMBL" id="MDQ0318848.1"/>
    </source>
</evidence>
<protein>
    <submittedName>
        <fullName evidence="1">Uncharacterized protein</fullName>
    </submittedName>
</protein>
<accession>A0ABU0BLP9</accession>
<dbReference type="EMBL" id="JAUSVF010000001">
    <property type="protein sequence ID" value="MDQ0318848.1"/>
    <property type="molecule type" value="Genomic_DNA"/>
</dbReference>